<dbReference type="Proteomes" id="UP000447873">
    <property type="component" value="Unassembled WGS sequence"/>
</dbReference>
<dbReference type="OrthoDB" id="4946701at2759"/>
<comment type="caution">
    <text evidence="2">The sequence shown here is derived from an EMBL/GenBank/DDBJ whole genome shotgun (WGS) entry which is preliminary data.</text>
</comment>
<organism evidence="2 3">
    <name type="scientific">Venturia inaequalis</name>
    <name type="common">Apple scab fungus</name>
    <dbReference type="NCBI Taxonomy" id="5025"/>
    <lineage>
        <taxon>Eukaryota</taxon>
        <taxon>Fungi</taxon>
        <taxon>Dikarya</taxon>
        <taxon>Ascomycota</taxon>
        <taxon>Pezizomycotina</taxon>
        <taxon>Dothideomycetes</taxon>
        <taxon>Pleosporomycetidae</taxon>
        <taxon>Venturiales</taxon>
        <taxon>Venturiaceae</taxon>
        <taxon>Venturia</taxon>
    </lineage>
</organism>
<name>A0A8H3UZA1_VENIN</name>
<evidence type="ECO:0000256" key="1">
    <source>
        <dbReference type="SAM" id="SignalP"/>
    </source>
</evidence>
<dbReference type="EMBL" id="WNWS01000144">
    <property type="protein sequence ID" value="KAE9977958.1"/>
    <property type="molecule type" value="Genomic_DNA"/>
</dbReference>
<dbReference type="AlphaFoldDB" id="A0A8H3UZA1"/>
<evidence type="ECO:0000313" key="2">
    <source>
        <dbReference type="EMBL" id="KAE9977958.1"/>
    </source>
</evidence>
<feature type="signal peptide" evidence="1">
    <location>
        <begin position="1"/>
        <end position="18"/>
    </location>
</feature>
<reference evidence="2 3" key="1">
    <citation type="submission" date="2018-12" db="EMBL/GenBank/DDBJ databases">
        <title>Venturia inaequalis Genome Resource.</title>
        <authorList>
            <person name="Lichtner F.J."/>
        </authorList>
    </citation>
    <scope>NUCLEOTIDE SEQUENCE [LARGE SCALE GENOMIC DNA]</scope>
    <source>
        <strain evidence="2 3">120213</strain>
    </source>
</reference>
<proteinExistence type="predicted"/>
<feature type="chain" id="PRO_5034063834" evidence="1">
    <location>
        <begin position="19"/>
        <end position="87"/>
    </location>
</feature>
<keyword evidence="1" id="KW-0732">Signal</keyword>
<protein>
    <submittedName>
        <fullName evidence="2">Uncharacterized protein</fullName>
    </submittedName>
</protein>
<sequence length="87" mass="9669">MKLTTTFIAAILATMVQADKHRYCGCNVDGKYDVDLSHKTCTKWGQTMPNTEWSGSHKPAAVSLFPSFLLFDVLDRIDVVADMKTVS</sequence>
<evidence type="ECO:0000313" key="3">
    <source>
        <dbReference type="Proteomes" id="UP000447873"/>
    </source>
</evidence>
<gene>
    <name evidence="2" type="ORF">EG328_001751</name>
</gene>
<accession>A0A8H3UZA1</accession>